<evidence type="ECO:0000256" key="8">
    <source>
        <dbReference type="ARBA" id="ARBA00023170"/>
    </source>
</evidence>
<feature type="chain" id="PRO_5039191959" description="Interleukin-2 receptor subunit beta N-terminal domain-containing protein" evidence="10">
    <location>
        <begin position="23"/>
        <end position="437"/>
    </location>
</feature>
<dbReference type="GO" id="GO:0009897">
    <property type="term" value="C:external side of plasma membrane"/>
    <property type="evidence" value="ECO:0007669"/>
    <property type="project" value="TreeGrafter"/>
</dbReference>
<evidence type="ECO:0000256" key="2">
    <source>
        <dbReference type="ARBA" id="ARBA00008280"/>
    </source>
</evidence>
<dbReference type="PANTHER" id="PTHR23037:SF22">
    <property type="entry name" value="CYTOKINE RECEPTOR COMMON SUBUNIT BETA"/>
    <property type="match status" value="1"/>
</dbReference>
<dbReference type="InterPro" id="IPR013783">
    <property type="entry name" value="Ig-like_fold"/>
</dbReference>
<feature type="region of interest" description="Disordered" evidence="9">
    <location>
        <begin position="392"/>
        <end position="427"/>
    </location>
</feature>
<dbReference type="GO" id="GO:0016064">
    <property type="term" value="P:immunoglobulin mediated immune response"/>
    <property type="evidence" value="ECO:0007669"/>
    <property type="project" value="TreeGrafter"/>
</dbReference>
<gene>
    <name evidence="12" type="ORF">ANANG_G00292200</name>
</gene>
<evidence type="ECO:0000256" key="6">
    <source>
        <dbReference type="ARBA" id="ARBA00023136"/>
    </source>
</evidence>
<evidence type="ECO:0000256" key="1">
    <source>
        <dbReference type="ARBA" id="ARBA00004167"/>
    </source>
</evidence>
<dbReference type="SUPFAM" id="SSF49265">
    <property type="entry name" value="Fibronectin type III"/>
    <property type="match status" value="2"/>
</dbReference>
<evidence type="ECO:0000259" key="11">
    <source>
        <dbReference type="Pfam" id="PF18707"/>
    </source>
</evidence>
<evidence type="ECO:0000313" key="13">
    <source>
        <dbReference type="Proteomes" id="UP001044222"/>
    </source>
</evidence>
<keyword evidence="5" id="KW-1133">Transmembrane helix</keyword>
<dbReference type="Proteomes" id="UP001044222">
    <property type="component" value="Chromosome 17"/>
</dbReference>
<evidence type="ECO:0000256" key="5">
    <source>
        <dbReference type="ARBA" id="ARBA00022989"/>
    </source>
</evidence>
<evidence type="ECO:0000256" key="10">
    <source>
        <dbReference type="SAM" id="SignalP"/>
    </source>
</evidence>
<evidence type="ECO:0000256" key="7">
    <source>
        <dbReference type="ARBA" id="ARBA00023157"/>
    </source>
</evidence>
<comment type="similarity">
    <text evidence="2">Belongs to the type I cytokine receptor family. Type 4 subfamily.</text>
</comment>
<dbReference type="Gene3D" id="2.60.40.10">
    <property type="entry name" value="Immunoglobulins"/>
    <property type="match status" value="2"/>
</dbReference>
<accession>A0A9D3LLR5</accession>
<dbReference type="InterPro" id="IPR040951">
    <property type="entry name" value="IL2RB_N1"/>
</dbReference>
<evidence type="ECO:0000256" key="9">
    <source>
        <dbReference type="SAM" id="MobiDB-lite"/>
    </source>
</evidence>
<evidence type="ECO:0000313" key="12">
    <source>
        <dbReference type="EMBL" id="KAG5832537.1"/>
    </source>
</evidence>
<keyword evidence="7" id="KW-1015">Disulfide bond</keyword>
<name>A0A9D3LLR5_ANGAN</name>
<keyword evidence="3" id="KW-0812">Transmembrane</keyword>
<feature type="signal peptide" evidence="10">
    <location>
        <begin position="1"/>
        <end position="22"/>
    </location>
</feature>
<dbReference type="InterPro" id="IPR003531">
    <property type="entry name" value="Hempt_rcpt_S_F1_CS"/>
</dbReference>
<organism evidence="12 13">
    <name type="scientific">Anguilla anguilla</name>
    <name type="common">European freshwater eel</name>
    <name type="synonym">Muraena anguilla</name>
    <dbReference type="NCBI Taxonomy" id="7936"/>
    <lineage>
        <taxon>Eukaryota</taxon>
        <taxon>Metazoa</taxon>
        <taxon>Chordata</taxon>
        <taxon>Craniata</taxon>
        <taxon>Vertebrata</taxon>
        <taxon>Euteleostomi</taxon>
        <taxon>Actinopterygii</taxon>
        <taxon>Neopterygii</taxon>
        <taxon>Teleostei</taxon>
        <taxon>Anguilliformes</taxon>
        <taxon>Anguillidae</taxon>
        <taxon>Anguilla</taxon>
    </lineage>
</organism>
<evidence type="ECO:0000256" key="3">
    <source>
        <dbReference type="ARBA" id="ARBA00022692"/>
    </source>
</evidence>
<protein>
    <recommendedName>
        <fullName evidence="11">Interleukin-2 receptor subunit beta N-terminal domain-containing protein</fullName>
    </recommendedName>
</protein>
<keyword evidence="13" id="KW-1185">Reference proteome</keyword>
<reference evidence="12" key="1">
    <citation type="submission" date="2021-01" db="EMBL/GenBank/DDBJ databases">
        <title>A chromosome-scale assembly of European eel, Anguilla anguilla.</title>
        <authorList>
            <person name="Henkel C."/>
            <person name="Jong-Raadsen S.A."/>
            <person name="Dufour S."/>
            <person name="Weltzien F.-A."/>
            <person name="Palstra A.P."/>
            <person name="Pelster B."/>
            <person name="Spaink H.P."/>
            <person name="Van Den Thillart G.E."/>
            <person name="Jansen H."/>
            <person name="Zahm M."/>
            <person name="Klopp C."/>
            <person name="Cedric C."/>
            <person name="Louis A."/>
            <person name="Berthelot C."/>
            <person name="Parey E."/>
            <person name="Roest Crollius H."/>
            <person name="Montfort J."/>
            <person name="Robinson-Rechavi M."/>
            <person name="Bucao C."/>
            <person name="Bouchez O."/>
            <person name="Gislard M."/>
            <person name="Lluch J."/>
            <person name="Milhes M."/>
            <person name="Lampietro C."/>
            <person name="Lopez Roques C."/>
            <person name="Donnadieu C."/>
            <person name="Braasch I."/>
            <person name="Desvignes T."/>
            <person name="Postlethwait J."/>
            <person name="Bobe J."/>
            <person name="Guiguen Y."/>
            <person name="Dirks R."/>
        </authorList>
    </citation>
    <scope>NUCLEOTIDE SEQUENCE</scope>
    <source>
        <strain evidence="12">Tag_6206</strain>
        <tissue evidence="12">Liver</tissue>
    </source>
</reference>
<dbReference type="PANTHER" id="PTHR23037">
    <property type="entry name" value="CYTOKINE RECEPTOR"/>
    <property type="match status" value="1"/>
</dbReference>
<keyword evidence="6" id="KW-0472">Membrane</keyword>
<dbReference type="EMBL" id="JAFIRN010000017">
    <property type="protein sequence ID" value="KAG5832537.1"/>
    <property type="molecule type" value="Genomic_DNA"/>
</dbReference>
<comment type="caution">
    <text evidence="12">The sequence shown here is derived from an EMBL/GenBank/DDBJ whole genome shotgun (WGS) entry which is preliminary data.</text>
</comment>
<feature type="domain" description="Interleukin-2 receptor subunit beta N-terminal" evidence="11">
    <location>
        <begin position="25"/>
        <end position="105"/>
    </location>
</feature>
<evidence type="ECO:0000256" key="4">
    <source>
        <dbReference type="ARBA" id="ARBA00022729"/>
    </source>
</evidence>
<dbReference type="Pfam" id="PF18707">
    <property type="entry name" value="IL2RB_N1"/>
    <property type="match status" value="1"/>
</dbReference>
<proteinExistence type="inferred from homology"/>
<dbReference type="InterPro" id="IPR036116">
    <property type="entry name" value="FN3_sf"/>
</dbReference>
<keyword evidence="4 10" id="KW-0732">Signal</keyword>
<sequence>MGVPWLSSLFLLLAVQILPGHSRQGLTCTNDFINNITCMWNSPGSHPGVHCVLQGELERSTKHVNSCDLKPMEGQDTLRSCHLIYKIWNFNSLDNLSLTVTCENDTVVRCDYWPKLHIKMHPPGKPIVAKSNVSWSLSKPPSKMLRSFYCELQYKRSEQPWENAVSRNLTAKQMSVELPEDELEKGQLYEARVRVKPSEPQKGVWSSWSPTASWSSEVGRIPKTPSPSVSFPGLGPELQVTLGLVTAAVALLVLITCKFHRAGWVYNLKLQHVPNPSAYFQSLNSVHGGNFQKWLSPRFAPESFDVPQSFEDISAVEVFKAKDVTTLFYSKHASDPREKCDSSSKPPSSYSVEVCPVYSGYKSGVVHSGEEVGGEGVELENTPLQVSCTYQQLGGESRQLDPGCMEQNEKEEEEEEEEGEIENGPKYPFVALPLSRF</sequence>
<feature type="compositionally biased region" description="Acidic residues" evidence="9">
    <location>
        <begin position="409"/>
        <end position="421"/>
    </location>
</feature>
<dbReference type="PROSITE" id="PS01355">
    <property type="entry name" value="HEMATOPO_REC_S_F1"/>
    <property type="match status" value="1"/>
</dbReference>
<comment type="subcellular location">
    <subcellularLocation>
        <location evidence="1">Membrane</location>
        <topology evidence="1">Single-pass membrane protein</topology>
    </subcellularLocation>
</comment>
<dbReference type="AlphaFoldDB" id="A0A9D3LLR5"/>
<keyword evidence="8" id="KW-0675">Receptor</keyword>
<dbReference type="GO" id="GO:0004896">
    <property type="term" value="F:cytokine receptor activity"/>
    <property type="evidence" value="ECO:0007669"/>
    <property type="project" value="InterPro"/>
</dbReference>